<dbReference type="Pfam" id="PF07914">
    <property type="entry name" value="DUF1679"/>
    <property type="match status" value="2"/>
</dbReference>
<dbReference type="EMBL" id="KZ345739">
    <property type="protein sequence ID" value="PIO72206.1"/>
    <property type="molecule type" value="Genomic_DNA"/>
</dbReference>
<reference evidence="2 3" key="1">
    <citation type="submission" date="2015-09" db="EMBL/GenBank/DDBJ databases">
        <title>Draft genome of the parasitic nematode Teladorsagia circumcincta isolate WARC Sus (inbred).</title>
        <authorList>
            <person name="Mitreva M."/>
        </authorList>
    </citation>
    <scope>NUCLEOTIDE SEQUENCE [LARGE SCALE GENOMIC DNA]</scope>
    <source>
        <strain evidence="2 3">S</strain>
    </source>
</reference>
<dbReference type="InterPro" id="IPR052961">
    <property type="entry name" value="Oxido-Kinase-like_Enzymes"/>
</dbReference>
<keyword evidence="3" id="KW-1185">Reference proteome</keyword>
<dbReference type="InterPro" id="IPR015897">
    <property type="entry name" value="CHK_kinase-like"/>
</dbReference>
<accession>A0A2G9UPX6</accession>
<protein>
    <recommendedName>
        <fullName evidence="1">CHK kinase-like domain-containing protein</fullName>
    </recommendedName>
</protein>
<organism evidence="2 3">
    <name type="scientific">Teladorsagia circumcincta</name>
    <name type="common">Brown stomach worm</name>
    <name type="synonym">Ostertagia circumcincta</name>
    <dbReference type="NCBI Taxonomy" id="45464"/>
    <lineage>
        <taxon>Eukaryota</taxon>
        <taxon>Metazoa</taxon>
        <taxon>Ecdysozoa</taxon>
        <taxon>Nematoda</taxon>
        <taxon>Chromadorea</taxon>
        <taxon>Rhabditida</taxon>
        <taxon>Rhabditina</taxon>
        <taxon>Rhabditomorpha</taxon>
        <taxon>Strongyloidea</taxon>
        <taxon>Trichostrongylidae</taxon>
        <taxon>Teladorsagia</taxon>
    </lineage>
</organism>
<feature type="domain" description="CHK kinase-like" evidence="1">
    <location>
        <begin position="153"/>
        <end position="301"/>
    </location>
</feature>
<dbReference type="PANTHER" id="PTHR23020:SF15">
    <property type="entry name" value="CHK KINASE-LIKE DOMAIN-CONTAINING PROTEIN"/>
    <property type="match status" value="1"/>
</dbReference>
<dbReference type="Proteomes" id="UP000230423">
    <property type="component" value="Unassembled WGS sequence"/>
</dbReference>
<evidence type="ECO:0000313" key="2">
    <source>
        <dbReference type="EMBL" id="PIO72206.1"/>
    </source>
</evidence>
<gene>
    <name evidence="2" type="ORF">TELCIR_05875</name>
</gene>
<dbReference type="PANTHER" id="PTHR23020">
    <property type="entry name" value="UNCHARACTERIZED NUCLEAR HORMONE RECEPTOR-RELATED"/>
    <property type="match status" value="1"/>
</dbReference>
<evidence type="ECO:0000313" key="3">
    <source>
        <dbReference type="Proteomes" id="UP000230423"/>
    </source>
</evidence>
<sequence length="381" mass="43901">MNLYTPGEGLFGTHVTWEDIEEDMQRELSTAASFGPNKSIKDIGEGNGFMSKILLIDPDWQGKDKELPKKFLAKILTHLAIQKLSAAVSEQNNVENHFADPTFMAKFELIQKSCHNAEVTTYSHLVKIPEGKLSKPKIYHMKKFSENNPLKGYILMEYLENIKAIHIFENISITDMKEVLDKIIPTFRSLGDGKLADKVDVLEKLLPDMFDLDAMEHLPEELGMERVLCHGDLWSMNILWRQNGDKLSLASLVDYQIAHFGCPATDLVRVFSACLSGKARQEHWEELLEDFYVYLKKEVGNEKMPYTLEQLKESYRRFFPVGAFLIIPLIGPLFEHIFKNPDEEIKKKCFATIMEKTECLLDDMIHFHDRNMKIKRGEPVE</sequence>
<name>A0A2G9UPX6_TELCI</name>
<proteinExistence type="predicted"/>
<dbReference type="SMART" id="SM00587">
    <property type="entry name" value="CHK"/>
    <property type="match status" value="1"/>
</dbReference>
<dbReference type="AlphaFoldDB" id="A0A2G9UPX6"/>
<evidence type="ECO:0000259" key="1">
    <source>
        <dbReference type="SMART" id="SM00587"/>
    </source>
</evidence>
<dbReference type="SUPFAM" id="SSF56112">
    <property type="entry name" value="Protein kinase-like (PK-like)"/>
    <property type="match status" value="1"/>
</dbReference>
<dbReference type="OrthoDB" id="5915577at2759"/>
<dbReference type="InterPro" id="IPR011009">
    <property type="entry name" value="Kinase-like_dom_sf"/>
</dbReference>
<dbReference type="InterPro" id="IPR012877">
    <property type="entry name" value="Dhs-27"/>
</dbReference>
<dbReference type="Gene3D" id="3.90.1200.10">
    <property type="match status" value="1"/>
</dbReference>